<evidence type="ECO:0000313" key="3">
    <source>
        <dbReference type="WBParaSite" id="scaffold10805_cov299.g15083"/>
    </source>
</evidence>
<dbReference type="WBParaSite" id="scaffold10805_cov299.g15083">
    <property type="protein sequence ID" value="scaffold10805_cov299.g15083"/>
    <property type="gene ID" value="scaffold10805_cov299.g15083"/>
</dbReference>
<evidence type="ECO:0000313" key="2">
    <source>
        <dbReference type="Proteomes" id="UP000887561"/>
    </source>
</evidence>
<proteinExistence type="predicted"/>
<reference evidence="3" key="1">
    <citation type="submission" date="2022-11" db="UniProtKB">
        <authorList>
            <consortium name="WormBaseParasite"/>
        </authorList>
    </citation>
    <scope>IDENTIFICATION</scope>
</reference>
<name>A0A915LH66_MELJA</name>
<evidence type="ECO:0000256" key="1">
    <source>
        <dbReference type="SAM" id="MobiDB-lite"/>
    </source>
</evidence>
<organism evidence="2 3">
    <name type="scientific">Meloidogyne javanica</name>
    <name type="common">Root-knot nematode worm</name>
    <dbReference type="NCBI Taxonomy" id="6303"/>
    <lineage>
        <taxon>Eukaryota</taxon>
        <taxon>Metazoa</taxon>
        <taxon>Ecdysozoa</taxon>
        <taxon>Nematoda</taxon>
        <taxon>Chromadorea</taxon>
        <taxon>Rhabditida</taxon>
        <taxon>Tylenchina</taxon>
        <taxon>Tylenchomorpha</taxon>
        <taxon>Tylenchoidea</taxon>
        <taxon>Meloidogynidae</taxon>
        <taxon>Meloidogyninae</taxon>
        <taxon>Meloidogyne</taxon>
        <taxon>Meloidogyne incognita group</taxon>
    </lineage>
</organism>
<feature type="region of interest" description="Disordered" evidence="1">
    <location>
        <begin position="1"/>
        <end position="22"/>
    </location>
</feature>
<protein>
    <submittedName>
        <fullName evidence="3">Uncharacterized protein</fullName>
    </submittedName>
</protein>
<keyword evidence="2" id="KW-1185">Reference proteome</keyword>
<accession>A0A915LH66</accession>
<sequence length="81" mass="9125">MSSNFGNFTPEDLESDTSQISTEDEFVCVKRPKMKEIGTMTVKMDIPKVEQNTDATIFSKIGKVANPFKEMGEKTNEFVKV</sequence>
<dbReference type="Proteomes" id="UP000887561">
    <property type="component" value="Unplaced"/>
</dbReference>
<dbReference type="AlphaFoldDB" id="A0A915LH66"/>